<dbReference type="InterPro" id="IPR011079">
    <property type="entry name" value="Ala_racemase_C"/>
</dbReference>
<dbReference type="Proteomes" id="UP000070355">
    <property type="component" value="Unassembled WGS sequence"/>
</dbReference>
<feature type="binding site" evidence="5">
    <location>
        <position position="303"/>
    </location>
    <ligand>
        <name>substrate</name>
    </ligand>
</feature>
<dbReference type="STRING" id="1379.HMPREF3186_00186"/>
<dbReference type="PANTHER" id="PTHR30511">
    <property type="entry name" value="ALANINE RACEMASE"/>
    <property type="match status" value="1"/>
</dbReference>
<dbReference type="OrthoDB" id="9813814at2"/>
<feature type="domain" description="Alanine racemase C-terminal" evidence="6">
    <location>
        <begin position="235"/>
        <end position="346"/>
    </location>
</feature>
<accession>A0A134A634</accession>
<feature type="modified residue" description="N6-(pyridoxal phosphate)lysine" evidence="4">
    <location>
        <position position="30"/>
    </location>
</feature>
<gene>
    <name evidence="7" type="ORF">HMPREF3186_00186</name>
</gene>
<dbReference type="InterPro" id="IPR009006">
    <property type="entry name" value="Ala_racemase/Decarboxylase_C"/>
</dbReference>
<evidence type="ECO:0000256" key="2">
    <source>
        <dbReference type="ARBA" id="ARBA00022898"/>
    </source>
</evidence>
<dbReference type="GO" id="GO:0008784">
    <property type="term" value="F:alanine racemase activity"/>
    <property type="evidence" value="ECO:0007669"/>
    <property type="project" value="InterPro"/>
</dbReference>
<protein>
    <submittedName>
        <fullName evidence="7">Putative alanine racemase</fullName>
    </submittedName>
</protein>
<dbReference type="InterPro" id="IPR000821">
    <property type="entry name" value="Ala_racemase"/>
</dbReference>
<dbReference type="GO" id="GO:0030170">
    <property type="term" value="F:pyridoxal phosphate binding"/>
    <property type="evidence" value="ECO:0007669"/>
    <property type="project" value="TreeGrafter"/>
</dbReference>
<dbReference type="GO" id="GO:0005829">
    <property type="term" value="C:cytosol"/>
    <property type="evidence" value="ECO:0007669"/>
    <property type="project" value="TreeGrafter"/>
</dbReference>
<name>A0A134A634_9BACL</name>
<dbReference type="SMART" id="SM01005">
    <property type="entry name" value="Ala_racemase_C"/>
    <property type="match status" value="1"/>
</dbReference>
<sequence>MAIIELNYNNIRQNAINLKEQAQDIIAVVKNNAYNLDLRECVKLYSEVGINYFATTKKEECKIIRETLGENANIFLLNPTYDFALAREYNIEINIASLEYLKENIERLKDLTLQLEFAGSMRRAGARNLEEVLEIINFCKENKLKLKGFWSHFSFADEFDGFYEKEKELVLNVLDKVQKDYDFEVVHLQNSASFLRDGSFEKTTHQRLGIILYGAMPYNIKENPVALKNLVIKNPITVYGEIINIVTLNKGECIGYSNSYIADDDKKVGVVNIGYGDGILRDRLKGKTCIINGKDRSIYSTMMSHLVVEIGEEEQIGDRVYIYDAKQQLHDYTKYFGPNSVQLAALNYNSLKVKKIY</sequence>
<dbReference type="SUPFAM" id="SSF50621">
    <property type="entry name" value="Alanine racemase C-terminal domain-like"/>
    <property type="match status" value="1"/>
</dbReference>
<dbReference type="Gene3D" id="3.20.20.10">
    <property type="entry name" value="Alanine racemase"/>
    <property type="match status" value="1"/>
</dbReference>
<comment type="caution">
    <text evidence="7">The sequence shown here is derived from an EMBL/GenBank/DDBJ whole genome shotgun (WGS) entry which is preliminary data.</text>
</comment>
<dbReference type="GO" id="GO:0030632">
    <property type="term" value="P:D-alanine biosynthetic process"/>
    <property type="evidence" value="ECO:0007669"/>
    <property type="project" value="TreeGrafter"/>
</dbReference>
<dbReference type="InterPro" id="IPR029066">
    <property type="entry name" value="PLP-binding_barrel"/>
</dbReference>
<dbReference type="NCBIfam" id="TIGR00492">
    <property type="entry name" value="alr"/>
    <property type="match status" value="1"/>
</dbReference>
<evidence type="ECO:0000256" key="3">
    <source>
        <dbReference type="ARBA" id="ARBA00023235"/>
    </source>
</evidence>
<dbReference type="EMBL" id="LSDC01000017">
    <property type="protein sequence ID" value="KXB63155.1"/>
    <property type="molecule type" value="Genomic_DNA"/>
</dbReference>
<evidence type="ECO:0000256" key="5">
    <source>
        <dbReference type="PIRSR" id="PIRSR600821-52"/>
    </source>
</evidence>
<evidence type="ECO:0000313" key="7">
    <source>
        <dbReference type="EMBL" id="KXB63155.1"/>
    </source>
</evidence>
<feature type="binding site" evidence="5">
    <location>
        <position position="123"/>
    </location>
    <ligand>
        <name>substrate</name>
    </ligand>
</feature>
<keyword evidence="3" id="KW-0413">Isomerase</keyword>
<evidence type="ECO:0000313" key="8">
    <source>
        <dbReference type="Proteomes" id="UP000070355"/>
    </source>
</evidence>
<evidence type="ECO:0000256" key="1">
    <source>
        <dbReference type="ARBA" id="ARBA00001933"/>
    </source>
</evidence>
<dbReference type="PRINTS" id="PR00992">
    <property type="entry name" value="ALARACEMASE"/>
</dbReference>
<comment type="cofactor">
    <cofactor evidence="1 4">
        <name>pyridoxal 5'-phosphate</name>
        <dbReference type="ChEBI" id="CHEBI:597326"/>
    </cofactor>
</comment>
<dbReference type="PATRIC" id="fig|1379.3.peg.182"/>
<dbReference type="Pfam" id="PF01168">
    <property type="entry name" value="Ala_racemase_N"/>
    <property type="match status" value="1"/>
</dbReference>
<dbReference type="GO" id="GO:0009252">
    <property type="term" value="P:peptidoglycan biosynthetic process"/>
    <property type="evidence" value="ECO:0007669"/>
    <property type="project" value="TreeGrafter"/>
</dbReference>
<dbReference type="PANTHER" id="PTHR30511:SF0">
    <property type="entry name" value="ALANINE RACEMASE, CATABOLIC-RELATED"/>
    <property type="match status" value="1"/>
</dbReference>
<evidence type="ECO:0000256" key="4">
    <source>
        <dbReference type="PIRSR" id="PIRSR600821-50"/>
    </source>
</evidence>
<dbReference type="RefSeq" id="WP_060913489.1">
    <property type="nucleotide sequence ID" value="NZ_KQ959924.1"/>
</dbReference>
<dbReference type="AlphaFoldDB" id="A0A134A634"/>
<dbReference type="InterPro" id="IPR001608">
    <property type="entry name" value="Ala_racemase_N"/>
</dbReference>
<dbReference type="SUPFAM" id="SSF51419">
    <property type="entry name" value="PLP-binding barrel"/>
    <property type="match status" value="1"/>
</dbReference>
<proteinExistence type="predicted"/>
<dbReference type="Pfam" id="PF00842">
    <property type="entry name" value="Ala_racemase_C"/>
    <property type="match status" value="1"/>
</dbReference>
<organism evidence="7 8">
    <name type="scientific">Gemella haemolysans</name>
    <dbReference type="NCBI Taxonomy" id="1379"/>
    <lineage>
        <taxon>Bacteria</taxon>
        <taxon>Bacillati</taxon>
        <taxon>Bacillota</taxon>
        <taxon>Bacilli</taxon>
        <taxon>Bacillales</taxon>
        <taxon>Gemellaceae</taxon>
        <taxon>Gemella</taxon>
    </lineage>
</organism>
<dbReference type="Gene3D" id="2.40.37.10">
    <property type="entry name" value="Lyase, Ornithine Decarboxylase, Chain A, domain 1"/>
    <property type="match status" value="1"/>
</dbReference>
<keyword evidence="2 4" id="KW-0663">Pyridoxal phosphate</keyword>
<reference evidence="8" key="1">
    <citation type="submission" date="2016-01" db="EMBL/GenBank/DDBJ databases">
        <authorList>
            <person name="Mitreva M."/>
            <person name="Pepin K.H."/>
            <person name="Mihindukulasuriya K.A."/>
            <person name="Fulton R."/>
            <person name="Fronick C."/>
            <person name="O'Laughlin M."/>
            <person name="Miner T."/>
            <person name="Herter B."/>
            <person name="Rosa B.A."/>
            <person name="Cordes M."/>
            <person name="Tomlinson C."/>
            <person name="Wollam A."/>
            <person name="Palsikar V.B."/>
            <person name="Mardis E.R."/>
            <person name="Wilson R.K."/>
        </authorList>
    </citation>
    <scope>NUCLEOTIDE SEQUENCE [LARGE SCALE GENOMIC DNA]</scope>
    <source>
        <strain evidence="8">DNF01167</strain>
    </source>
</reference>
<evidence type="ECO:0000259" key="6">
    <source>
        <dbReference type="SMART" id="SM01005"/>
    </source>
</evidence>